<accession>A0A1I2NBY1</accession>
<gene>
    <name evidence="1" type="ORF">SAMN04488033_12037</name>
</gene>
<protein>
    <submittedName>
        <fullName evidence="1">Uncharacterized protein</fullName>
    </submittedName>
</protein>
<keyword evidence="2" id="KW-1185">Reference proteome</keyword>
<sequence length="49" mass="5907">MNLKKMGRTNELPNSLTWREKALLEEQVYLINYNKYEKSLKDKFSSIIK</sequence>
<evidence type="ECO:0000313" key="1">
    <source>
        <dbReference type="EMBL" id="SFG01394.1"/>
    </source>
</evidence>
<dbReference type="AlphaFoldDB" id="A0A1I2NBY1"/>
<reference evidence="2" key="1">
    <citation type="submission" date="2016-10" db="EMBL/GenBank/DDBJ databases">
        <authorList>
            <person name="Varghese N."/>
            <person name="Submissions S."/>
        </authorList>
    </citation>
    <scope>NUCLEOTIDE SEQUENCE [LARGE SCALE GENOMIC DNA]</scope>
    <source>
        <strain evidence="2">DSM 23515</strain>
    </source>
</reference>
<dbReference type="Proteomes" id="UP000199116">
    <property type="component" value="Unassembled WGS sequence"/>
</dbReference>
<proteinExistence type="predicted"/>
<evidence type="ECO:0000313" key="2">
    <source>
        <dbReference type="Proteomes" id="UP000199116"/>
    </source>
</evidence>
<name>A0A1I2NBY1_9FLAO</name>
<dbReference type="EMBL" id="FOOH01000020">
    <property type="protein sequence ID" value="SFG01394.1"/>
    <property type="molecule type" value="Genomic_DNA"/>
</dbReference>
<organism evidence="1 2">
    <name type="scientific">Salegentibacter agarivorans</name>
    <dbReference type="NCBI Taxonomy" id="345907"/>
    <lineage>
        <taxon>Bacteria</taxon>
        <taxon>Pseudomonadati</taxon>
        <taxon>Bacteroidota</taxon>
        <taxon>Flavobacteriia</taxon>
        <taxon>Flavobacteriales</taxon>
        <taxon>Flavobacteriaceae</taxon>
        <taxon>Salegentibacter</taxon>
    </lineage>
</organism>